<dbReference type="Pfam" id="PF00155">
    <property type="entry name" value="Aminotran_1_2"/>
    <property type="match status" value="1"/>
</dbReference>
<dbReference type="InterPro" id="IPR015422">
    <property type="entry name" value="PyrdxlP-dep_Trfase_small"/>
</dbReference>
<keyword evidence="2" id="KW-0663">Pyridoxal phosphate</keyword>
<dbReference type="GO" id="GO:0030170">
    <property type="term" value="F:pyridoxal phosphate binding"/>
    <property type="evidence" value="ECO:0007669"/>
    <property type="project" value="InterPro"/>
</dbReference>
<reference evidence="4 5" key="1">
    <citation type="submission" date="2016-11" db="EMBL/GenBank/DDBJ databases">
        <authorList>
            <person name="Manzoor S."/>
        </authorList>
    </citation>
    <scope>NUCLEOTIDE SEQUENCE [LARGE SCALE GENOMIC DNA]</scope>
    <source>
        <strain evidence="4">Clostridium ultunense strain Esp</strain>
    </source>
</reference>
<evidence type="ECO:0000256" key="1">
    <source>
        <dbReference type="ARBA" id="ARBA00001933"/>
    </source>
</evidence>
<dbReference type="Gene3D" id="3.40.640.10">
    <property type="entry name" value="Type I PLP-dependent aspartate aminotransferase-like (Major domain)"/>
    <property type="match status" value="1"/>
</dbReference>
<dbReference type="CDD" id="cd00609">
    <property type="entry name" value="AAT_like"/>
    <property type="match status" value="1"/>
</dbReference>
<name>M1ZA71_9FIRM</name>
<dbReference type="RefSeq" id="WP_005584662.1">
    <property type="nucleotide sequence ID" value="NZ_LT669839.1"/>
</dbReference>
<dbReference type="HOGENOM" id="CLU_017584_3_2_9"/>
<dbReference type="Gene3D" id="3.90.1150.10">
    <property type="entry name" value="Aspartate Aminotransferase, domain 1"/>
    <property type="match status" value="1"/>
</dbReference>
<dbReference type="Proteomes" id="UP000245423">
    <property type="component" value="Chromosome 1"/>
</dbReference>
<dbReference type="GO" id="GO:0003824">
    <property type="term" value="F:catalytic activity"/>
    <property type="evidence" value="ECO:0007669"/>
    <property type="project" value="UniProtKB-ARBA"/>
</dbReference>
<proteinExistence type="predicted"/>
<evidence type="ECO:0000313" key="5">
    <source>
        <dbReference type="Proteomes" id="UP000245423"/>
    </source>
</evidence>
<dbReference type="OrthoDB" id="9813612at2"/>
<dbReference type="PANTHER" id="PTHR42885">
    <property type="entry name" value="HISTIDINOL-PHOSPHATE AMINOTRANSFERASE-RELATED"/>
    <property type="match status" value="1"/>
</dbReference>
<dbReference type="EMBL" id="LT669839">
    <property type="protein sequence ID" value="SHD77589.1"/>
    <property type="molecule type" value="Genomic_DNA"/>
</dbReference>
<dbReference type="InterPro" id="IPR015424">
    <property type="entry name" value="PyrdxlP-dep_Trfase"/>
</dbReference>
<keyword evidence="5" id="KW-1185">Reference proteome</keyword>
<dbReference type="InterPro" id="IPR015421">
    <property type="entry name" value="PyrdxlP-dep_Trfase_major"/>
</dbReference>
<evidence type="ECO:0000259" key="3">
    <source>
        <dbReference type="Pfam" id="PF00155"/>
    </source>
</evidence>
<dbReference type="AlphaFoldDB" id="M1ZA71"/>
<dbReference type="PANTHER" id="PTHR42885:SF1">
    <property type="entry name" value="THREONINE-PHOSPHATE DECARBOXYLASE"/>
    <property type="match status" value="1"/>
</dbReference>
<comment type="cofactor">
    <cofactor evidence="1">
        <name>pyridoxal 5'-phosphate</name>
        <dbReference type="ChEBI" id="CHEBI:597326"/>
    </cofactor>
</comment>
<protein>
    <submittedName>
        <fullName evidence="4">Putative histidinol-phosphate transaminase</fullName>
    </submittedName>
</protein>
<evidence type="ECO:0000313" key="4">
    <source>
        <dbReference type="EMBL" id="SHD77589.1"/>
    </source>
</evidence>
<organism evidence="4 5">
    <name type="scientific">[Clostridium] ultunense Esp</name>
    <dbReference type="NCBI Taxonomy" id="1288971"/>
    <lineage>
        <taxon>Bacteria</taxon>
        <taxon>Bacillati</taxon>
        <taxon>Bacillota</taxon>
        <taxon>Tissierellia</taxon>
        <taxon>Tissierellales</taxon>
        <taxon>Tepidimicrobiaceae</taxon>
        <taxon>Schnuerera</taxon>
    </lineage>
</organism>
<dbReference type="InterPro" id="IPR004839">
    <property type="entry name" value="Aminotransferase_I/II_large"/>
</dbReference>
<gene>
    <name evidence="4" type="ORF">CUESP1_2235</name>
</gene>
<dbReference type="SUPFAM" id="SSF53383">
    <property type="entry name" value="PLP-dependent transferases"/>
    <property type="match status" value="1"/>
</dbReference>
<feature type="domain" description="Aminotransferase class I/classII large" evidence="3">
    <location>
        <begin position="18"/>
        <end position="341"/>
    </location>
</feature>
<evidence type="ECO:0000256" key="2">
    <source>
        <dbReference type="ARBA" id="ARBA00022898"/>
    </source>
</evidence>
<sequence>MRHGGDLITYEKYYEGELIDFSSNINPLGFPEGLEEELIHGFNNMTNYPDIKYRHLKSSISKYLRCNPGNVIVGNGAVDIINNFVLMFPRIIVTLPSFSEYEQRALIYEKEVVRLNYYGDFTLDLTSIEKTIKAEDLLILGNPNNPTGLRIEKETLMELYEIIKEKEGYLLLDEAFYEFCPKDYDSIEIFRKDSFKNVGIIRAATKFFALPGIRLGYGCVSMDISKKYGEIELPWSVNSLADQAGRYIFQCKDYIKRSQAYIEGEREFLLRELDKIEGIKPYPTHTNYILIKLLKWNEEYVFNFFLKRGLLVRRCSSFNGLDNTYIRLAIKNRENNLKLIKTFKELERS</sequence>
<accession>M1ZA71</accession>